<dbReference type="PROSITE" id="PS00138">
    <property type="entry name" value="SUBTILASE_SER"/>
    <property type="match status" value="1"/>
</dbReference>
<evidence type="ECO:0000256" key="3">
    <source>
        <dbReference type="ARBA" id="ARBA00022729"/>
    </source>
</evidence>
<dbReference type="PIRSF" id="PIRSF037903">
    <property type="entry name" value="Subtilisin_rel_GFO_2223"/>
    <property type="match status" value="1"/>
</dbReference>
<keyword evidence="4 6" id="KW-0378">Hydrolase</keyword>
<feature type="active site" description="Charge relay system" evidence="6">
    <location>
        <position position="223"/>
    </location>
</feature>
<evidence type="ECO:0000256" key="2">
    <source>
        <dbReference type="ARBA" id="ARBA00022670"/>
    </source>
</evidence>
<dbReference type="InterPro" id="IPR000209">
    <property type="entry name" value="Peptidase_S8/S53_dom"/>
</dbReference>
<gene>
    <name evidence="10" type="ORF">AB3G32_09410</name>
</gene>
<dbReference type="EMBL" id="CP165627">
    <property type="protein sequence ID" value="XDV00550.1"/>
    <property type="molecule type" value="Genomic_DNA"/>
</dbReference>
<dbReference type="PANTHER" id="PTHR43806">
    <property type="entry name" value="PEPTIDASE S8"/>
    <property type="match status" value="1"/>
</dbReference>
<dbReference type="InterPro" id="IPR015500">
    <property type="entry name" value="Peptidase_S8_subtilisin-rel"/>
</dbReference>
<dbReference type="PRINTS" id="PR00723">
    <property type="entry name" value="SUBTILISIN"/>
</dbReference>
<proteinExistence type="inferred from homology"/>
<dbReference type="GO" id="GO:0006508">
    <property type="term" value="P:proteolysis"/>
    <property type="evidence" value="ECO:0007669"/>
    <property type="project" value="UniProtKB-KW"/>
</dbReference>
<keyword evidence="5 6" id="KW-0720">Serine protease</keyword>
<dbReference type="Gene3D" id="3.40.50.200">
    <property type="entry name" value="Peptidase S8/S53 domain"/>
    <property type="match status" value="1"/>
</dbReference>
<keyword evidence="2 6" id="KW-0645">Protease</keyword>
<evidence type="ECO:0000256" key="5">
    <source>
        <dbReference type="ARBA" id="ARBA00022825"/>
    </source>
</evidence>
<evidence type="ECO:0000313" key="10">
    <source>
        <dbReference type="EMBL" id="XDV00550.1"/>
    </source>
</evidence>
<dbReference type="Pfam" id="PF18962">
    <property type="entry name" value="Por_Secre_tail"/>
    <property type="match status" value="1"/>
</dbReference>
<feature type="active site" description="Charge relay system" evidence="6">
    <location>
        <position position="183"/>
    </location>
</feature>
<evidence type="ECO:0000256" key="7">
    <source>
        <dbReference type="SAM" id="SignalP"/>
    </source>
</evidence>
<reference evidence="10" key="1">
    <citation type="submission" date="2024-07" db="EMBL/GenBank/DDBJ databases">
        <authorList>
            <person name="Biller S.J."/>
        </authorList>
    </citation>
    <scope>NUCLEOTIDE SEQUENCE</scope>
    <source>
        <strain evidence="10">WC2429</strain>
    </source>
</reference>
<dbReference type="NCBIfam" id="TIGR04183">
    <property type="entry name" value="Por_Secre_tail"/>
    <property type="match status" value="1"/>
</dbReference>
<sequence length="544" mass="59614">MKKLCLFFFLFLTTFAFSQEDAWVYFNAKANSQSYYESPLLMLSQRALDRRTNQNIALDFMDIPMNKDFVSQVKLVSGITVMAKSKWLNAIHVRGTQTAINSIKDFAFVDKVDFANKTLNLGAKTVKAEKLAKVTSVKEQSKTKRIKADYTYGTSANQIQMVNGQLLHQQNFTGSGKIIAIMDAGYPGVDSALPFQRLKDNNQVLGGYDFVSRSENFYTGNSHGTSVLSTMGGYKENALVGTAPDASYYLFITEDTTSENPIEESLWVEAAEKADSLGVDVINTSLGYFEFDNSTYNHTYSEMNGTTAFMSRGAEIAFSRGMIVVTAAGNEGGTRNPYIAVPADAVSVLAVGAVNATEVRASFSSIGPSFDGRIKPDVMAQGVSTVLSDEFGNIITSNGTSFSSPIMAGIIASFWQAFPNKTNKEIRQLILESADRFTNPTNQYGYGIPDFSLALNKGTLNVNQFSTTSFVLYPNPTTDFVTVSFPESFNKGKVIIYTFSGQKILERALSANSDSISLHSLSNGVYIYKIESDGFSKMGKIIKQ</sequence>
<evidence type="ECO:0000256" key="1">
    <source>
        <dbReference type="ARBA" id="ARBA00011073"/>
    </source>
</evidence>
<feature type="domain" description="Peptidase S8/S53" evidence="8">
    <location>
        <begin position="174"/>
        <end position="447"/>
    </location>
</feature>
<dbReference type="RefSeq" id="WP_369764652.1">
    <property type="nucleotide sequence ID" value="NZ_CP165627.1"/>
</dbReference>
<evidence type="ECO:0000256" key="6">
    <source>
        <dbReference type="PROSITE-ProRule" id="PRU01240"/>
    </source>
</evidence>
<organism evidence="10">
    <name type="scientific">Flavobacterium sp. WC2429</name>
    <dbReference type="NCBI Taxonomy" id="3234140"/>
    <lineage>
        <taxon>Bacteria</taxon>
        <taxon>Pseudomonadati</taxon>
        <taxon>Bacteroidota</taxon>
        <taxon>Flavobacteriia</taxon>
        <taxon>Flavobacteriales</taxon>
        <taxon>Flavobacteriaceae</taxon>
        <taxon>Flavobacterium</taxon>
    </lineage>
</organism>
<feature type="domain" description="Secretion system C-terminal sorting" evidence="9">
    <location>
        <begin position="472"/>
        <end position="542"/>
    </location>
</feature>
<dbReference type="InterPro" id="IPR017317">
    <property type="entry name" value="Pept_S8_subtilisin_bacteroid-2"/>
</dbReference>
<feature type="signal peptide" evidence="7">
    <location>
        <begin position="1"/>
        <end position="18"/>
    </location>
</feature>
<protein>
    <submittedName>
        <fullName evidence="10">S8 family serine peptidase</fullName>
    </submittedName>
</protein>
<dbReference type="PANTHER" id="PTHR43806:SF67">
    <property type="entry name" value="EGF-LIKE DOMAIN-CONTAINING PROTEIN"/>
    <property type="match status" value="1"/>
</dbReference>
<dbReference type="GO" id="GO:0004252">
    <property type="term" value="F:serine-type endopeptidase activity"/>
    <property type="evidence" value="ECO:0007669"/>
    <property type="project" value="UniProtKB-UniRule"/>
</dbReference>
<accession>A0AB39WHK1</accession>
<dbReference type="PROSITE" id="PS51892">
    <property type="entry name" value="SUBTILASE"/>
    <property type="match status" value="1"/>
</dbReference>
<comment type="similarity">
    <text evidence="1 6">Belongs to the peptidase S8 family.</text>
</comment>
<dbReference type="InterPro" id="IPR026444">
    <property type="entry name" value="Secre_tail"/>
</dbReference>
<keyword evidence="3 7" id="KW-0732">Signal</keyword>
<feature type="chain" id="PRO_5044190210" evidence="7">
    <location>
        <begin position="19"/>
        <end position="544"/>
    </location>
</feature>
<dbReference type="InterPro" id="IPR023828">
    <property type="entry name" value="Peptidase_S8_Ser-AS"/>
</dbReference>
<feature type="active site" description="Charge relay system" evidence="6">
    <location>
        <position position="401"/>
    </location>
</feature>
<name>A0AB39WHK1_9FLAO</name>
<dbReference type="Pfam" id="PF00082">
    <property type="entry name" value="Peptidase_S8"/>
    <property type="match status" value="1"/>
</dbReference>
<evidence type="ECO:0000259" key="9">
    <source>
        <dbReference type="Pfam" id="PF18962"/>
    </source>
</evidence>
<evidence type="ECO:0000256" key="4">
    <source>
        <dbReference type="ARBA" id="ARBA00022801"/>
    </source>
</evidence>
<dbReference type="InterPro" id="IPR050131">
    <property type="entry name" value="Peptidase_S8_subtilisin-like"/>
</dbReference>
<dbReference type="SUPFAM" id="SSF52743">
    <property type="entry name" value="Subtilisin-like"/>
    <property type="match status" value="1"/>
</dbReference>
<dbReference type="AlphaFoldDB" id="A0AB39WHK1"/>
<evidence type="ECO:0000259" key="8">
    <source>
        <dbReference type="Pfam" id="PF00082"/>
    </source>
</evidence>
<dbReference type="CDD" id="cd07493">
    <property type="entry name" value="Peptidases_S8_9"/>
    <property type="match status" value="1"/>
</dbReference>
<dbReference type="InterPro" id="IPR036852">
    <property type="entry name" value="Peptidase_S8/S53_dom_sf"/>
</dbReference>